<dbReference type="Pfam" id="PF00450">
    <property type="entry name" value="Peptidase_S10"/>
    <property type="match status" value="1"/>
</dbReference>
<comment type="similarity">
    <text evidence="1">Belongs to the peptidase S10 family.</text>
</comment>
<evidence type="ECO:0000256" key="4">
    <source>
        <dbReference type="ARBA" id="ARBA00022801"/>
    </source>
</evidence>
<reference evidence="7 8" key="1">
    <citation type="submission" date="2024-04" db="EMBL/GenBank/DDBJ databases">
        <title>Phyllosticta paracitricarpa is synonymous to the EU quarantine fungus P. citricarpa based on phylogenomic analyses.</title>
        <authorList>
            <consortium name="Lawrence Berkeley National Laboratory"/>
            <person name="Van Ingen-Buijs V.A."/>
            <person name="Van Westerhoven A.C."/>
            <person name="Haridas S."/>
            <person name="Skiadas P."/>
            <person name="Martin F."/>
            <person name="Groenewald J.Z."/>
            <person name="Crous P.W."/>
            <person name="Seidl M.F."/>
        </authorList>
    </citation>
    <scope>NUCLEOTIDE SEQUENCE [LARGE SCALE GENOMIC DNA]</scope>
    <source>
        <strain evidence="7 8">CBS 123371</strain>
    </source>
</reference>
<evidence type="ECO:0000256" key="3">
    <source>
        <dbReference type="ARBA" id="ARBA00022670"/>
    </source>
</evidence>
<evidence type="ECO:0000256" key="2">
    <source>
        <dbReference type="ARBA" id="ARBA00022645"/>
    </source>
</evidence>
<dbReference type="EMBL" id="JBBPHU010000004">
    <property type="protein sequence ID" value="KAK7518647.1"/>
    <property type="molecule type" value="Genomic_DNA"/>
</dbReference>
<keyword evidence="5" id="KW-0325">Glycoprotein</keyword>
<dbReference type="PROSITE" id="PS00560">
    <property type="entry name" value="CARBOXYPEPT_SER_HIS"/>
    <property type="match status" value="1"/>
</dbReference>
<evidence type="ECO:0000256" key="5">
    <source>
        <dbReference type="ARBA" id="ARBA00023180"/>
    </source>
</evidence>
<keyword evidence="2" id="KW-0121">Carboxypeptidase</keyword>
<feature type="signal peptide" evidence="6">
    <location>
        <begin position="1"/>
        <end position="21"/>
    </location>
</feature>
<dbReference type="PANTHER" id="PTHR11802">
    <property type="entry name" value="SERINE PROTEASE FAMILY S10 SERINE CARBOXYPEPTIDASE"/>
    <property type="match status" value="1"/>
</dbReference>
<dbReference type="Gene3D" id="3.40.50.1820">
    <property type="entry name" value="alpha/beta hydrolase"/>
    <property type="match status" value="1"/>
</dbReference>
<evidence type="ECO:0000256" key="6">
    <source>
        <dbReference type="SAM" id="SignalP"/>
    </source>
</evidence>
<name>A0ABR1KPF7_9PEZI</name>
<keyword evidence="8" id="KW-1185">Reference proteome</keyword>
<dbReference type="Proteomes" id="UP001363622">
    <property type="component" value="Unassembled WGS sequence"/>
</dbReference>
<comment type="caution">
    <text evidence="7">The sequence shown here is derived from an EMBL/GenBank/DDBJ whole genome shotgun (WGS) entry which is preliminary data.</text>
</comment>
<dbReference type="InterPro" id="IPR001563">
    <property type="entry name" value="Peptidase_S10"/>
</dbReference>
<dbReference type="PRINTS" id="PR00724">
    <property type="entry name" value="CRBOXYPTASEC"/>
</dbReference>
<gene>
    <name evidence="7" type="ORF">IWZ03DRAFT_152431</name>
</gene>
<keyword evidence="4 7" id="KW-0378">Hydrolase</keyword>
<dbReference type="InterPro" id="IPR033124">
    <property type="entry name" value="Ser_caboxypep_his_AS"/>
</dbReference>
<evidence type="ECO:0000256" key="1">
    <source>
        <dbReference type="ARBA" id="ARBA00009431"/>
    </source>
</evidence>
<proteinExistence type="inferred from homology"/>
<organism evidence="7 8">
    <name type="scientific">Phyllosticta citriasiana</name>
    <dbReference type="NCBI Taxonomy" id="595635"/>
    <lineage>
        <taxon>Eukaryota</taxon>
        <taxon>Fungi</taxon>
        <taxon>Dikarya</taxon>
        <taxon>Ascomycota</taxon>
        <taxon>Pezizomycotina</taxon>
        <taxon>Dothideomycetes</taxon>
        <taxon>Dothideomycetes incertae sedis</taxon>
        <taxon>Botryosphaeriales</taxon>
        <taxon>Phyllostictaceae</taxon>
        <taxon>Phyllosticta</taxon>
    </lineage>
</organism>
<feature type="chain" id="PRO_5047403506" evidence="6">
    <location>
        <begin position="22"/>
        <end position="705"/>
    </location>
</feature>
<evidence type="ECO:0000313" key="7">
    <source>
        <dbReference type="EMBL" id="KAK7518647.1"/>
    </source>
</evidence>
<dbReference type="PANTHER" id="PTHR11802:SF404">
    <property type="entry name" value="CARBOXYPEPTIDASE"/>
    <property type="match status" value="1"/>
</dbReference>
<dbReference type="SUPFAM" id="SSF53474">
    <property type="entry name" value="alpha/beta-Hydrolases"/>
    <property type="match status" value="1"/>
</dbReference>
<evidence type="ECO:0000313" key="8">
    <source>
        <dbReference type="Proteomes" id="UP001363622"/>
    </source>
</evidence>
<accession>A0ABR1KPF7</accession>
<dbReference type="GO" id="GO:0016787">
    <property type="term" value="F:hydrolase activity"/>
    <property type="evidence" value="ECO:0007669"/>
    <property type="project" value="UniProtKB-KW"/>
</dbReference>
<sequence length="705" mass="74935">MLSPIMILALALAHLLSFSAAQFPPAVTFTNVTRSPANPNITVSFKSPSPGTCTTVFDYQKQYSGYISLPPFTLAPVQQDYPINTFFWFIESRQNASTAPLTIWLNGGPGSSSMIGLFEETGPCEVVELSDGSFGTQARAWGWDRSSNVLFIDQPVQVGLSYDTIRNGSHNLVTNEYAFPPEQAPSDQPAFTFLNGSFASNDSARTANTSEIAAHTMWHLLQAFLGTFPQYNPGANSDGAVVDATGINLFTESYGGTYGPAFASLFEEKNAMRANGTISSESTLEVELSSLGIINGLIDQLVQLPSSATFPTNNTYGLDVYSTTDTLNLLNLLTQTDGCEDQIKACRNASEIYDPNLEGGANSVNELCYETLIYCSQVEGFYNSQNRSAYDIRRKTPDVIPSGNYQEYLNYASVQESIGARVNYTESSSLVQSAFIATGDSARSHSLDDLAYLLGLGIRVALIYGDADYICNWVGGEAVSLQLASRVPAYARGFPAAGYAEIVVNSSYVGGAVRQYGNLSFSRIYDAGHMVPAYQPETAFTLFTRIIEGTELSTGEIISNSSMFSSTGPQNATHTNKMPSATENAICWLRAIDTTCSDDQISMMLSGKGTVIGGAWYEDSEDYEKPATTVMAGKPGTPLPSSASSSLSVVTGSGISSTIEPTGVYTATATPTSSSGADAGVHFHGASAGAGVAAAAVALVAGFLT</sequence>
<keyword evidence="3" id="KW-0645">Protease</keyword>
<dbReference type="InterPro" id="IPR029058">
    <property type="entry name" value="AB_hydrolase_fold"/>
</dbReference>
<keyword evidence="6" id="KW-0732">Signal</keyword>
<protein>
    <submittedName>
        <fullName evidence="7">Alpha/Beta hydrolase protein</fullName>
    </submittedName>
</protein>